<dbReference type="Gene3D" id="3.40.50.150">
    <property type="entry name" value="Vaccinia Virus protein VP39"/>
    <property type="match status" value="1"/>
</dbReference>
<gene>
    <name evidence="6" type="ORF">NX782_10510</name>
</gene>
<protein>
    <submittedName>
        <fullName evidence="6">Class I SAM-dependent methyltransferase</fullName>
    </submittedName>
</protein>
<evidence type="ECO:0000256" key="2">
    <source>
        <dbReference type="ARBA" id="ARBA00022679"/>
    </source>
</evidence>
<dbReference type="SUPFAM" id="SSF53335">
    <property type="entry name" value="S-adenosyl-L-methionine-dependent methyltransferases"/>
    <property type="match status" value="1"/>
</dbReference>
<dbReference type="InterPro" id="IPR029063">
    <property type="entry name" value="SAM-dependent_MTases_sf"/>
</dbReference>
<dbReference type="GO" id="GO:0032259">
    <property type="term" value="P:methylation"/>
    <property type="evidence" value="ECO:0007669"/>
    <property type="project" value="UniProtKB-KW"/>
</dbReference>
<keyword evidence="3" id="KW-0949">S-adenosyl-L-methionine</keyword>
<keyword evidence="7" id="KW-1185">Reference proteome</keyword>
<dbReference type="EMBL" id="JANUGX010000010">
    <property type="protein sequence ID" value="MCS0589636.1"/>
    <property type="molecule type" value="Genomic_DNA"/>
</dbReference>
<reference evidence="6 7" key="1">
    <citation type="submission" date="2022-08" db="EMBL/GenBank/DDBJ databases">
        <title>Reclassification of Massilia species as members of the genera Telluria, Duganella, Pseudoduganella, Mokoshia gen. nov. and Zemynaea gen. nov. using orthogonal and non-orthogonal genome-based approaches.</title>
        <authorList>
            <person name="Bowman J.P."/>
        </authorList>
    </citation>
    <scope>NUCLEOTIDE SEQUENCE [LARGE SCALE GENOMIC DNA]</scope>
    <source>
        <strain evidence="6 7">LMG 28164</strain>
    </source>
</reference>
<sequence length="197" mass="21295">MNPHARRRTLLLSAAAAAGANLGLAWAQDFATPPRLDVPFVPTPQDVVDRMLALAKVSKSDTLYDLGCGDGRIVVTAARQFGARGVGIDLNPERIAEAQANAKKAGVEQRVRFRVADLFETDLSPASVVSLYLLPNINIKLRPRLWSQLKPGARVVSHAFDMGPDWPPENTVDVNGRTIYLWTITAAQKTAGGKKSA</sequence>
<keyword evidence="4" id="KW-0732">Signal</keyword>
<dbReference type="Proteomes" id="UP001205560">
    <property type="component" value="Unassembled WGS sequence"/>
</dbReference>
<evidence type="ECO:0000313" key="7">
    <source>
        <dbReference type="Proteomes" id="UP001205560"/>
    </source>
</evidence>
<dbReference type="InterPro" id="IPR026170">
    <property type="entry name" value="FAM173A/B"/>
</dbReference>
<proteinExistence type="predicted"/>
<comment type="caution">
    <text evidence="6">The sequence shown here is derived from an EMBL/GenBank/DDBJ whole genome shotgun (WGS) entry which is preliminary data.</text>
</comment>
<evidence type="ECO:0000256" key="4">
    <source>
        <dbReference type="SAM" id="SignalP"/>
    </source>
</evidence>
<dbReference type="RefSeq" id="WP_258845396.1">
    <property type="nucleotide sequence ID" value="NZ_JANUGX010000010.1"/>
</dbReference>
<evidence type="ECO:0000313" key="6">
    <source>
        <dbReference type="EMBL" id="MCS0589636.1"/>
    </source>
</evidence>
<name>A0ABT2A619_9BURK</name>
<dbReference type="InterPro" id="IPR025714">
    <property type="entry name" value="Methyltranfer_dom"/>
</dbReference>
<evidence type="ECO:0000256" key="3">
    <source>
        <dbReference type="ARBA" id="ARBA00022691"/>
    </source>
</evidence>
<feature type="signal peptide" evidence="4">
    <location>
        <begin position="1"/>
        <end position="27"/>
    </location>
</feature>
<evidence type="ECO:0000256" key="1">
    <source>
        <dbReference type="ARBA" id="ARBA00022603"/>
    </source>
</evidence>
<feature type="domain" description="Methyltransferase" evidence="5">
    <location>
        <begin position="59"/>
        <end position="123"/>
    </location>
</feature>
<dbReference type="GO" id="GO:0008168">
    <property type="term" value="F:methyltransferase activity"/>
    <property type="evidence" value="ECO:0007669"/>
    <property type="project" value="UniProtKB-KW"/>
</dbReference>
<dbReference type="InterPro" id="IPR006311">
    <property type="entry name" value="TAT_signal"/>
</dbReference>
<accession>A0ABT2A619</accession>
<dbReference type="PROSITE" id="PS51318">
    <property type="entry name" value="TAT"/>
    <property type="match status" value="1"/>
</dbReference>
<organism evidence="6 7">
    <name type="scientific">Massilia norwichensis</name>
    <dbReference type="NCBI Taxonomy" id="1442366"/>
    <lineage>
        <taxon>Bacteria</taxon>
        <taxon>Pseudomonadati</taxon>
        <taxon>Pseudomonadota</taxon>
        <taxon>Betaproteobacteria</taxon>
        <taxon>Burkholderiales</taxon>
        <taxon>Oxalobacteraceae</taxon>
        <taxon>Telluria group</taxon>
        <taxon>Massilia</taxon>
    </lineage>
</organism>
<dbReference type="Pfam" id="PF13847">
    <property type="entry name" value="Methyltransf_31"/>
    <property type="match status" value="1"/>
</dbReference>
<dbReference type="CDD" id="cd02440">
    <property type="entry name" value="AdoMet_MTases"/>
    <property type="match status" value="1"/>
</dbReference>
<evidence type="ECO:0000259" key="5">
    <source>
        <dbReference type="Pfam" id="PF13847"/>
    </source>
</evidence>
<keyword evidence="1 6" id="KW-0489">Methyltransferase</keyword>
<keyword evidence="2" id="KW-0808">Transferase</keyword>
<dbReference type="PANTHER" id="PTHR13610">
    <property type="entry name" value="METHYLTRANSFERASE DOMAIN-CONTAINING PROTEIN"/>
    <property type="match status" value="1"/>
</dbReference>
<feature type="chain" id="PRO_5046074498" evidence="4">
    <location>
        <begin position="28"/>
        <end position="197"/>
    </location>
</feature>
<dbReference type="PANTHER" id="PTHR13610:SF11">
    <property type="entry name" value="METHYLTRANSFERASE DOMAIN-CONTAINING PROTEIN"/>
    <property type="match status" value="1"/>
</dbReference>